<dbReference type="Pfam" id="PF13511">
    <property type="entry name" value="DUF4124"/>
    <property type="match status" value="1"/>
</dbReference>
<evidence type="ECO:0000256" key="1">
    <source>
        <dbReference type="SAM" id="Phobius"/>
    </source>
</evidence>
<feature type="domain" description="DUF4124" evidence="2">
    <location>
        <begin position="77"/>
        <end position="116"/>
    </location>
</feature>
<keyword evidence="1" id="KW-0812">Transmembrane</keyword>
<keyword evidence="1" id="KW-1133">Transmembrane helix</keyword>
<evidence type="ECO:0000313" key="3">
    <source>
        <dbReference type="EMBL" id="GAA6170265.1"/>
    </source>
</evidence>
<keyword evidence="1" id="KW-0472">Membrane</keyword>
<accession>A0ABQ0AF29</accession>
<dbReference type="EMBL" id="BAABWN010000022">
    <property type="protein sequence ID" value="GAA6170265.1"/>
    <property type="molecule type" value="Genomic_DNA"/>
</dbReference>
<sequence>MIDSAFNDKWLNIMGLMVKLFSFLVVVGIAGLFVLKKPDGTPWLSLSDFTPDTNSITQSINDVIPETDDNARDLVPVYKWKDSQGNWQFSNVPPEGIATNEVLISTDANRGAAPVPSQNSGIIPESLKNGKAVLIGENEASPSFVTPDQIPTLIKDAKDVQGLMDNRQEQLDSAIK</sequence>
<dbReference type="Proteomes" id="UP001465153">
    <property type="component" value="Unassembled WGS sequence"/>
</dbReference>
<evidence type="ECO:0000259" key="2">
    <source>
        <dbReference type="Pfam" id="PF13511"/>
    </source>
</evidence>
<organism evidence="3 4">
    <name type="scientific">Sessilibacter corallicola</name>
    <dbReference type="NCBI Taxonomy" id="2904075"/>
    <lineage>
        <taxon>Bacteria</taxon>
        <taxon>Pseudomonadati</taxon>
        <taxon>Pseudomonadota</taxon>
        <taxon>Gammaproteobacteria</taxon>
        <taxon>Cellvibrionales</taxon>
        <taxon>Cellvibrionaceae</taxon>
        <taxon>Sessilibacter</taxon>
    </lineage>
</organism>
<feature type="transmembrane region" description="Helical" evidence="1">
    <location>
        <begin position="13"/>
        <end position="35"/>
    </location>
</feature>
<reference evidence="3 4" key="1">
    <citation type="submission" date="2024-04" db="EMBL/GenBank/DDBJ databases">
        <title>Draft genome sequence of Sessilibacter corallicola NBRC 116591.</title>
        <authorList>
            <person name="Miyakawa T."/>
            <person name="Kusuya Y."/>
            <person name="Miura T."/>
        </authorList>
    </citation>
    <scope>NUCLEOTIDE SEQUENCE [LARGE SCALE GENOMIC DNA]</scope>
    <source>
        <strain evidence="3 4">KU-00831-HH</strain>
    </source>
</reference>
<comment type="caution">
    <text evidence="3">The sequence shown here is derived from an EMBL/GenBank/DDBJ whole genome shotgun (WGS) entry which is preliminary data.</text>
</comment>
<name>A0ABQ0AF29_9GAMM</name>
<keyword evidence="4" id="KW-1185">Reference proteome</keyword>
<proteinExistence type="predicted"/>
<protein>
    <recommendedName>
        <fullName evidence="2">DUF4124 domain-containing protein</fullName>
    </recommendedName>
</protein>
<evidence type="ECO:0000313" key="4">
    <source>
        <dbReference type="Proteomes" id="UP001465153"/>
    </source>
</evidence>
<dbReference type="InterPro" id="IPR025392">
    <property type="entry name" value="DUF4124"/>
</dbReference>
<gene>
    <name evidence="3" type="ORF">NBRC116591_40790</name>
</gene>